<feature type="region of interest" description="Disordered" evidence="3">
    <location>
        <begin position="1162"/>
        <end position="1191"/>
    </location>
</feature>
<protein>
    <submittedName>
        <fullName evidence="7">Kinesin-like protein</fullName>
    </submittedName>
</protein>
<dbReference type="GO" id="GO:0005509">
    <property type="term" value="F:calcium ion binding"/>
    <property type="evidence" value="ECO:0007669"/>
    <property type="project" value="InterPro"/>
</dbReference>
<keyword evidence="2" id="KW-0175">Coiled coil</keyword>
<feature type="compositionally biased region" description="Polar residues" evidence="3">
    <location>
        <begin position="1210"/>
        <end position="1224"/>
    </location>
</feature>
<dbReference type="SUPFAM" id="SSF50729">
    <property type="entry name" value="PH domain-like"/>
    <property type="match status" value="2"/>
</dbReference>
<dbReference type="InterPro" id="IPR001849">
    <property type="entry name" value="PH_domain"/>
</dbReference>
<evidence type="ECO:0000313" key="8">
    <source>
        <dbReference type="Proteomes" id="UP001152797"/>
    </source>
</evidence>
<reference evidence="5" key="1">
    <citation type="submission" date="2022-10" db="EMBL/GenBank/DDBJ databases">
        <authorList>
            <person name="Chen Y."/>
            <person name="Dougan E. K."/>
            <person name="Chan C."/>
            <person name="Rhodes N."/>
            <person name="Thang M."/>
        </authorList>
    </citation>
    <scope>NUCLEOTIDE SEQUENCE</scope>
</reference>
<dbReference type="AlphaFoldDB" id="A0A9P1DT40"/>
<dbReference type="PROSITE" id="PS00018">
    <property type="entry name" value="EF_HAND_1"/>
    <property type="match status" value="2"/>
</dbReference>
<gene>
    <name evidence="5" type="ORF">C1SCF055_LOCUS39902</name>
</gene>
<dbReference type="GO" id="GO:0000722">
    <property type="term" value="P:telomere maintenance via recombination"/>
    <property type="evidence" value="ECO:0007669"/>
    <property type="project" value="TreeGrafter"/>
</dbReference>
<keyword evidence="8" id="KW-1185">Reference proteome</keyword>
<dbReference type="PROSITE" id="PS50222">
    <property type="entry name" value="EF_HAND_2"/>
    <property type="match status" value="2"/>
</dbReference>
<organism evidence="5">
    <name type="scientific">Cladocopium goreaui</name>
    <dbReference type="NCBI Taxonomy" id="2562237"/>
    <lineage>
        <taxon>Eukaryota</taxon>
        <taxon>Sar</taxon>
        <taxon>Alveolata</taxon>
        <taxon>Dinophyceae</taxon>
        <taxon>Suessiales</taxon>
        <taxon>Symbiodiniaceae</taxon>
        <taxon>Cladocopium</taxon>
    </lineage>
</organism>
<dbReference type="GO" id="GO:0043047">
    <property type="term" value="F:single-stranded telomeric DNA binding"/>
    <property type="evidence" value="ECO:0007669"/>
    <property type="project" value="TreeGrafter"/>
</dbReference>
<feature type="region of interest" description="Disordered" evidence="3">
    <location>
        <begin position="393"/>
        <end position="430"/>
    </location>
</feature>
<dbReference type="GO" id="GO:0030870">
    <property type="term" value="C:Mre11 complex"/>
    <property type="evidence" value="ECO:0007669"/>
    <property type="project" value="TreeGrafter"/>
</dbReference>
<sequence length="1254" mass="137864">MAINGANGAKKPGSVLDHSGYLFNEYSKGKEYMVLRAGVLRIRTGPKGSDLAVLYIFAVGTEVRQLPNCKLQIRCRVPHAQEYLFTAESEAEAEVWHEMLRASIKSAENKTRALLEHIYSGSTMHKYNYSNSKRSRRFFWVQKDELCWGRAKTDSEVQNVNLKECLGIVYGPMTTTFQRCDHREDPDWACFSLLFTGRTLDLAVAGDLQIHAWLLGLQHLISQHGVGSMPIMSEGEFYRRKVQYKLMSVAHQNGLVLSRFLLMKVKEAGRPGAAKAVASTGGLGGLGAGALVSGGPLAQPMQVFSPKKEKKKRDKEPLDPEAQVRIEGLKEQVLKLQAMLRRRCAEADGQEELLRRAKEGKISASQELSKELQEITLDVLSKRCKALEAQAQQLTESNEQMAPQAKDAGKSERSLKKLQSKLEESDARKRSLEQELGIAASTTAKESGALNASSKAKKVAQSRSQELQQRVHDLEQQLKTPQQAAPAARQAALDNKRHDEAIAKGEQEKLHLAQRLEALEQEQKRVLETEKKLLERLTKSQKANQSLDARCAPLKVAAQAMRTQQQRLRTEVTEIGTTFNGEVKKMLEATTKVRDRTKALEQKHNLAIEDRDKLQTLVAELEAACAGSPSATKKSRAKAKVRLHLSSVDAEGSSRAMELFKLLDSDADDLLSPRDCLKAFRGAAALVKERADNALHQERLKAFLRERGLPLDMQIPRHKALGGDQYSRAMSLQRYLVLKYGSLYEAIHSMDSSGIGFVSKDDFVQRLLSDRYCLSEYEAEELFQSFDPWGKGWLPLQRMLEYEVSGMEWLRPWVNAASPRSVSPRGSPSPRGTSPRSASPRSASPRSTARRSGTRSPDRFFASPRSAQGSGWMEEELAEDRSDFLFSDPGRLDGPPPSSPRRQPTKRSPRSSAHERLHIAGIGHKRALPGDDALRSAYQNLEEAKNLMDEMKQKAKERAAAAMKAVDEARDRAQAAKAAAASGSVPPSLQAPGPVERFRASRPQRPEVPAINLQPVKDDESLGPLTPATTPREAAEGSDASPGRISAVKAMASAASAASVQSGESRSALQQRRKAREQRRKEIMKIMDADGDGVITESELDQLKAANPELSQVDMSKLDADGDGQISKEELEKALDFDGEPKTQAEEAASLFSAVANLFGGRPSQASVERVEPEETKEDSTPTPKAKALPKALFAMTRVNLVAGRKGSLAVSSEDPQGSSQATSAARKRRDLRKAGKAAALLAVPGRQDADGNG</sequence>
<feature type="compositionally biased region" description="Basic and acidic residues" evidence="3">
    <location>
        <begin position="962"/>
        <end position="974"/>
    </location>
</feature>
<dbReference type="SMART" id="SM00054">
    <property type="entry name" value="EFh"/>
    <property type="match status" value="4"/>
</dbReference>
<evidence type="ECO:0000256" key="2">
    <source>
        <dbReference type="SAM" id="Coils"/>
    </source>
</evidence>
<dbReference type="PANTHER" id="PTHR18867">
    <property type="entry name" value="RAD50"/>
    <property type="match status" value="1"/>
</dbReference>
<dbReference type="OrthoDB" id="444712at2759"/>
<dbReference type="Pfam" id="PF13202">
    <property type="entry name" value="EF-hand_5"/>
    <property type="match status" value="2"/>
</dbReference>
<dbReference type="GO" id="GO:0006302">
    <property type="term" value="P:double-strand break repair"/>
    <property type="evidence" value="ECO:0007669"/>
    <property type="project" value="TreeGrafter"/>
</dbReference>
<dbReference type="InterPro" id="IPR002048">
    <property type="entry name" value="EF_hand_dom"/>
</dbReference>
<dbReference type="GO" id="GO:0051880">
    <property type="term" value="F:G-quadruplex DNA binding"/>
    <property type="evidence" value="ECO:0007669"/>
    <property type="project" value="TreeGrafter"/>
</dbReference>
<evidence type="ECO:0000313" key="5">
    <source>
        <dbReference type="EMBL" id="CAI4015049.1"/>
    </source>
</evidence>
<dbReference type="EMBL" id="CAMXCT010006511">
    <property type="protein sequence ID" value="CAI4015049.1"/>
    <property type="molecule type" value="Genomic_DNA"/>
</dbReference>
<evidence type="ECO:0000259" key="4">
    <source>
        <dbReference type="PROSITE" id="PS50222"/>
    </source>
</evidence>
<dbReference type="GO" id="GO:0007004">
    <property type="term" value="P:telomere maintenance via telomerase"/>
    <property type="evidence" value="ECO:0007669"/>
    <property type="project" value="TreeGrafter"/>
</dbReference>
<evidence type="ECO:0000256" key="1">
    <source>
        <dbReference type="ARBA" id="ARBA00022837"/>
    </source>
</evidence>
<comment type="caution">
    <text evidence="5">The sequence shown here is derived from an EMBL/GenBank/DDBJ whole genome shotgun (WGS) entry which is preliminary data.</text>
</comment>
<feature type="region of interest" description="Disordered" evidence="3">
    <location>
        <begin position="301"/>
        <end position="321"/>
    </location>
</feature>
<feature type="compositionally biased region" description="Low complexity" evidence="3">
    <location>
        <begin position="818"/>
        <end position="847"/>
    </location>
</feature>
<feature type="coiled-coil region" evidence="2">
    <location>
        <begin position="502"/>
        <end position="536"/>
    </location>
</feature>
<reference evidence="6" key="2">
    <citation type="submission" date="2024-04" db="EMBL/GenBank/DDBJ databases">
        <authorList>
            <person name="Chen Y."/>
            <person name="Shah S."/>
            <person name="Dougan E. K."/>
            <person name="Thang M."/>
            <person name="Chan C."/>
        </authorList>
    </citation>
    <scope>NUCLEOTIDE SEQUENCE [LARGE SCALE GENOMIC DNA]</scope>
</reference>
<dbReference type="GO" id="GO:0003691">
    <property type="term" value="F:double-stranded telomeric DNA binding"/>
    <property type="evidence" value="ECO:0007669"/>
    <property type="project" value="TreeGrafter"/>
</dbReference>
<feature type="compositionally biased region" description="Basic residues" evidence="3">
    <location>
        <begin position="1226"/>
        <end position="1236"/>
    </location>
</feature>
<feature type="region of interest" description="Disordered" evidence="3">
    <location>
        <begin position="818"/>
        <end position="916"/>
    </location>
</feature>
<proteinExistence type="predicted"/>
<keyword evidence="1" id="KW-0106">Calcium</keyword>
<accession>A0A9P1DT40</accession>
<feature type="compositionally biased region" description="Basic and acidic residues" evidence="3">
    <location>
        <begin position="1169"/>
        <end position="1180"/>
    </location>
</feature>
<dbReference type="InterPro" id="IPR011992">
    <property type="entry name" value="EF-hand-dom_pair"/>
</dbReference>
<dbReference type="PANTHER" id="PTHR18867:SF12">
    <property type="entry name" value="DNA REPAIR PROTEIN RAD50"/>
    <property type="match status" value="1"/>
</dbReference>
<dbReference type="GO" id="GO:0070192">
    <property type="term" value="P:chromosome organization involved in meiotic cell cycle"/>
    <property type="evidence" value="ECO:0007669"/>
    <property type="project" value="TreeGrafter"/>
</dbReference>
<name>A0A9P1DT40_9DINO</name>
<dbReference type="SMART" id="SM00233">
    <property type="entry name" value="PH"/>
    <property type="match status" value="2"/>
</dbReference>
<feature type="compositionally biased region" description="Low complexity" evidence="3">
    <location>
        <begin position="1181"/>
        <end position="1191"/>
    </location>
</feature>
<feature type="domain" description="EF-hand" evidence="4">
    <location>
        <begin position="1115"/>
        <end position="1141"/>
    </location>
</feature>
<feature type="compositionally biased region" description="Basic and acidic residues" evidence="3">
    <location>
        <begin position="407"/>
        <end position="430"/>
    </location>
</feature>
<dbReference type="Proteomes" id="UP001152797">
    <property type="component" value="Unassembled WGS sequence"/>
</dbReference>
<dbReference type="EMBL" id="CAMXCT020006511">
    <property type="protein sequence ID" value="CAL1168424.1"/>
    <property type="molecule type" value="Genomic_DNA"/>
</dbReference>
<feature type="region of interest" description="Disordered" evidence="3">
    <location>
        <begin position="962"/>
        <end position="1079"/>
    </location>
</feature>
<dbReference type="Gene3D" id="2.30.29.30">
    <property type="entry name" value="Pleckstrin-homology domain (PH domain)/Phosphotyrosine-binding domain (PTB)"/>
    <property type="match status" value="1"/>
</dbReference>
<dbReference type="CDD" id="cd00051">
    <property type="entry name" value="EFh"/>
    <property type="match status" value="1"/>
</dbReference>
<feature type="compositionally biased region" description="Low complexity" evidence="3">
    <location>
        <begin position="1046"/>
        <end position="1062"/>
    </location>
</feature>
<feature type="region of interest" description="Disordered" evidence="3">
    <location>
        <begin position="1206"/>
        <end position="1254"/>
    </location>
</feature>
<evidence type="ECO:0000256" key="3">
    <source>
        <dbReference type="SAM" id="MobiDB-lite"/>
    </source>
</evidence>
<dbReference type="GO" id="GO:0000794">
    <property type="term" value="C:condensed nuclear chromosome"/>
    <property type="evidence" value="ECO:0007669"/>
    <property type="project" value="TreeGrafter"/>
</dbReference>
<dbReference type="Gene3D" id="1.10.238.10">
    <property type="entry name" value="EF-hand"/>
    <property type="match status" value="2"/>
</dbReference>
<dbReference type="InterPro" id="IPR011993">
    <property type="entry name" value="PH-like_dom_sf"/>
</dbReference>
<evidence type="ECO:0000313" key="7">
    <source>
        <dbReference type="EMBL" id="CAL4802361.1"/>
    </source>
</evidence>
<dbReference type="SUPFAM" id="SSF47473">
    <property type="entry name" value="EF-hand"/>
    <property type="match status" value="1"/>
</dbReference>
<feature type="domain" description="EF-hand" evidence="4">
    <location>
        <begin position="1075"/>
        <end position="1110"/>
    </location>
</feature>
<evidence type="ECO:0000313" key="6">
    <source>
        <dbReference type="EMBL" id="CAL1168424.1"/>
    </source>
</evidence>
<dbReference type="EMBL" id="CAMXCT030006511">
    <property type="protein sequence ID" value="CAL4802361.1"/>
    <property type="molecule type" value="Genomic_DNA"/>
</dbReference>
<feature type="region of interest" description="Disordered" evidence="3">
    <location>
        <begin position="446"/>
        <end position="468"/>
    </location>
</feature>
<dbReference type="InterPro" id="IPR018247">
    <property type="entry name" value="EF_Hand_1_Ca_BS"/>
</dbReference>